<proteinExistence type="predicted"/>
<protein>
    <submittedName>
        <fullName evidence="2">Uncharacterized protein</fullName>
    </submittedName>
</protein>
<feature type="region of interest" description="Disordered" evidence="1">
    <location>
        <begin position="112"/>
        <end position="132"/>
    </location>
</feature>
<name>A0AAW1LMZ4_POPJA</name>
<evidence type="ECO:0000313" key="2">
    <source>
        <dbReference type="EMBL" id="KAK9737015.1"/>
    </source>
</evidence>
<sequence>MQQWDMLMREWRTTYPNARTSKSFKQLCMPLQLVCLSLTLRREDHRHNNPIEELQTVVYAAATSVLELNSQTRRPQTQQPATKKKTASWERRLTNKINTLREQIGRVTGAVRDTIKNERTRQKRKQRAGKGG</sequence>
<dbReference type="EMBL" id="JASPKY010000106">
    <property type="protein sequence ID" value="KAK9737015.1"/>
    <property type="molecule type" value="Genomic_DNA"/>
</dbReference>
<organism evidence="2 3">
    <name type="scientific">Popillia japonica</name>
    <name type="common">Japanese beetle</name>
    <dbReference type="NCBI Taxonomy" id="7064"/>
    <lineage>
        <taxon>Eukaryota</taxon>
        <taxon>Metazoa</taxon>
        <taxon>Ecdysozoa</taxon>
        <taxon>Arthropoda</taxon>
        <taxon>Hexapoda</taxon>
        <taxon>Insecta</taxon>
        <taxon>Pterygota</taxon>
        <taxon>Neoptera</taxon>
        <taxon>Endopterygota</taxon>
        <taxon>Coleoptera</taxon>
        <taxon>Polyphaga</taxon>
        <taxon>Scarabaeiformia</taxon>
        <taxon>Scarabaeidae</taxon>
        <taxon>Rutelinae</taxon>
        <taxon>Popillia</taxon>
    </lineage>
</organism>
<keyword evidence="3" id="KW-1185">Reference proteome</keyword>
<evidence type="ECO:0000256" key="1">
    <source>
        <dbReference type="SAM" id="MobiDB-lite"/>
    </source>
</evidence>
<accession>A0AAW1LMZ4</accession>
<feature type="compositionally biased region" description="Basic residues" evidence="1">
    <location>
        <begin position="121"/>
        <end position="132"/>
    </location>
</feature>
<evidence type="ECO:0000313" key="3">
    <source>
        <dbReference type="Proteomes" id="UP001458880"/>
    </source>
</evidence>
<dbReference type="AlphaFoldDB" id="A0AAW1LMZ4"/>
<reference evidence="2 3" key="1">
    <citation type="journal article" date="2024" name="BMC Genomics">
        <title>De novo assembly and annotation of Popillia japonica's genome with initial clues to its potential as an invasive pest.</title>
        <authorList>
            <person name="Cucini C."/>
            <person name="Boschi S."/>
            <person name="Funari R."/>
            <person name="Cardaioli E."/>
            <person name="Iannotti N."/>
            <person name="Marturano G."/>
            <person name="Paoli F."/>
            <person name="Bruttini M."/>
            <person name="Carapelli A."/>
            <person name="Frati F."/>
            <person name="Nardi F."/>
        </authorList>
    </citation>
    <scope>NUCLEOTIDE SEQUENCE [LARGE SCALE GENOMIC DNA]</scope>
    <source>
        <strain evidence="2">DMR45628</strain>
    </source>
</reference>
<comment type="caution">
    <text evidence="2">The sequence shown here is derived from an EMBL/GenBank/DDBJ whole genome shotgun (WGS) entry which is preliminary data.</text>
</comment>
<gene>
    <name evidence="2" type="ORF">QE152_g11110</name>
</gene>
<dbReference type="Proteomes" id="UP001458880">
    <property type="component" value="Unassembled WGS sequence"/>
</dbReference>